<dbReference type="Proteomes" id="UP000198228">
    <property type="component" value="Chromosome I"/>
</dbReference>
<dbReference type="AlphaFoldDB" id="A0A1C4YD13"/>
<proteinExistence type="predicted"/>
<evidence type="ECO:0000313" key="2">
    <source>
        <dbReference type="Proteomes" id="UP000198228"/>
    </source>
</evidence>
<dbReference type="EMBL" id="LT607410">
    <property type="protein sequence ID" value="SCF18574.1"/>
    <property type="molecule type" value="Genomic_DNA"/>
</dbReference>
<sequence length="792" mass="83769">MTVRCTDDERRAEVARPGSGFNGIDWVEVDAADQKLLRVGFLHPLPGQPDGVPTGAAPAAGNVVVEGGVRITGVRVLSVSAAGAELTVRVDRAGDFSPYTLRLVRSAVDDRVPAGFDPVLAEATFSFKANCPSDLDPAPAAPAGPAPRPAGAPADYLAKDYAGFRRLMLDRVAALPGWAERNPADPLITVVEALAHVADRLSYRQDAAGTEAYLGTARSRISVRRHARLLDYAVHDGCAARAWLSVRVTAGSDAETQGIPAGTPVLAADRATPAVPAADAVALLAGGATGFETLTALTPRASRNEIALHVWGGRDCCLPAGAVGATLLDQPATGLAPGDLLLLEEVVSPATGRRADADPTRRQVVRLTSVRPGTDPVARVNVLEVGWSAADRLAFPLTVTAPVAGSGTDHLVTCAVARANVVAAQHAIGVRGQLPPAEETRWRPLLTAEPVAAATPFPADTPASQALTQDPRAALPLIRLETTEGSWRPRRDLLNADRFDQGFVPEREGDGRVVLRFGDDVSGRRPPAGTVFEVTWWRGGGAAGNLGHDALTTLVTDRSGVLAVTNPLPAVGGTDPEDTEHARQHAPVAFGTQERAVTTADWVAAALRLPEVDNATARIRWTGSWWTVFFTLDLRGGQRLAGEPGLARRLAGRLDRFRVAGYDLQLRDPVDLPVELRLWVCVTPGAFRSDVRRALLDLFSDRDLPDGSRGFFHPDRFSFGTPLYLSQLLAAAVTVPGVTDVRVTELHPVGVAPGGELTARVLRAGDTEVIRLDNDPSVPEHGILHLDLVGGL</sequence>
<dbReference type="RefSeq" id="WP_088961875.1">
    <property type="nucleotide sequence ID" value="NZ_LT607410.1"/>
</dbReference>
<gene>
    <name evidence="1" type="ORF">GA0074696_3265</name>
</gene>
<reference evidence="1 2" key="1">
    <citation type="submission" date="2016-06" db="EMBL/GenBank/DDBJ databases">
        <authorList>
            <person name="Kjaerup R.B."/>
            <person name="Dalgaard T.S."/>
            <person name="Juul-Madsen H.R."/>
        </authorList>
    </citation>
    <scope>NUCLEOTIDE SEQUENCE [LARGE SCALE GENOMIC DNA]</scope>
    <source>
        <strain evidence="1 2">DSM 43821</strain>
    </source>
</reference>
<protein>
    <submittedName>
        <fullName evidence="1">Putative baseplate assembly protein</fullName>
    </submittedName>
</protein>
<organism evidence="1 2">
    <name type="scientific">Micromonospora purpureochromogenes</name>
    <dbReference type="NCBI Taxonomy" id="47872"/>
    <lineage>
        <taxon>Bacteria</taxon>
        <taxon>Bacillati</taxon>
        <taxon>Actinomycetota</taxon>
        <taxon>Actinomycetes</taxon>
        <taxon>Micromonosporales</taxon>
        <taxon>Micromonosporaceae</taxon>
        <taxon>Micromonospora</taxon>
    </lineage>
</organism>
<name>A0A1C4YD13_9ACTN</name>
<evidence type="ECO:0000313" key="1">
    <source>
        <dbReference type="EMBL" id="SCF18574.1"/>
    </source>
</evidence>
<accession>A0A1C4YD13</accession>